<dbReference type="Proteomes" id="UP000727407">
    <property type="component" value="Unassembled WGS sequence"/>
</dbReference>
<comment type="caution">
    <text evidence="2">The sequence shown here is derived from an EMBL/GenBank/DDBJ whole genome shotgun (WGS) entry which is preliminary data.</text>
</comment>
<proteinExistence type="predicted"/>
<reference evidence="2" key="1">
    <citation type="submission" date="2020-07" db="EMBL/GenBank/DDBJ databases">
        <title>Clarias magur genome sequencing, assembly and annotation.</title>
        <authorList>
            <person name="Kushwaha B."/>
            <person name="Kumar R."/>
            <person name="Das P."/>
            <person name="Joshi C.G."/>
            <person name="Kumar D."/>
            <person name="Nagpure N.S."/>
            <person name="Pandey M."/>
            <person name="Agarwal S."/>
            <person name="Srivastava S."/>
            <person name="Singh M."/>
            <person name="Sahoo L."/>
            <person name="Jayasankar P."/>
            <person name="Meher P.K."/>
            <person name="Koringa P.G."/>
            <person name="Iquebal M.A."/>
            <person name="Das S.P."/>
            <person name="Bit A."/>
            <person name="Patnaik S."/>
            <person name="Patel N."/>
            <person name="Shah T.M."/>
            <person name="Hinsu A."/>
            <person name="Jena J.K."/>
        </authorList>
    </citation>
    <scope>NUCLEOTIDE SEQUENCE</scope>
    <source>
        <strain evidence="2">CIFAMagur01</strain>
        <tissue evidence="2">Testis</tissue>
    </source>
</reference>
<name>A0A8J4UJF4_CLAMG</name>
<dbReference type="AlphaFoldDB" id="A0A8J4UJF4"/>
<accession>A0A8J4UJF4</accession>
<evidence type="ECO:0000256" key="1">
    <source>
        <dbReference type="SAM" id="MobiDB-lite"/>
    </source>
</evidence>
<keyword evidence="3" id="KW-1185">Reference proteome</keyword>
<protein>
    <submittedName>
        <fullName evidence="2">Uncharacterized protein</fullName>
    </submittedName>
</protein>
<dbReference type="EMBL" id="QNUK01000013">
    <property type="protein sequence ID" value="KAF5908391.1"/>
    <property type="molecule type" value="Genomic_DNA"/>
</dbReference>
<sequence length="53" mass="5994">MGKLQHKLSLERHSHQKAGMWCDEGVQSRCRRQVNRGGPDYSDGVLPYSHAGE</sequence>
<gene>
    <name evidence="2" type="ORF">DAT39_001816</name>
</gene>
<evidence type="ECO:0000313" key="3">
    <source>
        <dbReference type="Proteomes" id="UP000727407"/>
    </source>
</evidence>
<feature type="region of interest" description="Disordered" evidence="1">
    <location>
        <begin position="33"/>
        <end position="53"/>
    </location>
</feature>
<evidence type="ECO:0000313" key="2">
    <source>
        <dbReference type="EMBL" id="KAF5908391.1"/>
    </source>
</evidence>
<organism evidence="2 3">
    <name type="scientific">Clarias magur</name>
    <name type="common">Asian catfish</name>
    <name type="synonym">Macropteronotus magur</name>
    <dbReference type="NCBI Taxonomy" id="1594786"/>
    <lineage>
        <taxon>Eukaryota</taxon>
        <taxon>Metazoa</taxon>
        <taxon>Chordata</taxon>
        <taxon>Craniata</taxon>
        <taxon>Vertebrata</taxon>
        <taxon>Euteleostomi</taxon>
        <taxon>Actinopterygii</taxon>
        <taxon>Neopterygii</taxon>
        <taxon>Teleostei</taxon>
        <taxon>Ostariophysi</taxon>
        <taxon>Siluriformes</taxon>
        <taxon>Clariidae</taxon>
        <taxon>Clarias</taxon>
    </lineage>
</organism>